<reference evidence="2" key="1">
    <citation type="submission" date="2021-06" db="EMBL/GenBank/DDBJ databases">
        <authorList>
            <person name="Hodson N. C."/>
            <person name="Mongue J. A."/>
            <person name="Jaron S. K."/>
        </authorList>
    </citation>
    <scope>NUCLEOTIDE SEQUENCE</scope>
</reference>
<dbReference type="InterPro" id="IPR004102">
    <property type="entry name" value="Poly(ADP-ribose)pol_reg_dom"/>
</dbReference>
<dbReference type="PROSITE" id="PS51060">
    <property type="entry name" value="PARP_ALPHA_HD"/>
    <property type="match status" value="1"/>
</dbReference>
<proteinExistence type="predicted"/>
<feature type="non-terminal residue" evidence="2">
    <location>
        <position position="113"/>
    </location>
</feature>
<sequence length="113" mass="12974">FGLVTPDTLEKGEEILRKIEGLIGEKTKMDQSDAKSKAEEQVLMESIVEASEEFYSVIPVYGFAAERIQPILNTDNVRERQEMIHKILHIQFASQLLFAGLYNVKNRNPMEYI</sequence>
<keyword evidence="3" id="KW-1185">Reference proteome</keyword>
<feature type="non-terminal residue" evidence="2">
    <location>
        <position position="1"/>
    </location>
</feature>
<name>A0A8J2LBR5_9HEXA</name>
<organism evidence="2 3">
    <name type="scientific">Allacma fusca</name>
    <dbReference type="NCBI Taxonomy" id="39272"/>
    <lineage>
        <taxon>Eukaryota</taxon>
        <taxon>Metazoa</taxon>
        <taxon>Ecdysozoa</taxon>
        <taxon>Arthropoda</taxon>
        <taxon>Hexapoda</taxon>
        <taxon>Collembola</taxon>
        <taxon>Symphypleona</taxon>
        <taxon>Sminthuridae</taxon>
        <taxon>Allacma</taxon>
    </lineage>
</organism>
<comment type="caution">
    <text evidence="2">The sequence shown here is derived from an EMBL/GenBank/DDBJ whole genome shotgun (WGS) entry which is preliminary data.</text>
</comment>
<dbReference type="AlphaFoldDB" id="A0A8J2LBR5"/>
<evidence type="ECO:0000313" key="3">
    <source>
        <dbReference type="Proteomes" id="UP000708208"/>
    </source>
</evidence>
<dbReference type="EMBL" id="CAJVCH010551004">
    <property type="protein sequence ID" value="CAG7829324.1"/>
    <property type="molecule type" value="Genomic_DNA"/>
</dbReference>
<evidence type="ECO:0000313" key="2">
    <source>
        <dbReference type="EMBL" id="CAG7829324.1"/>
    </source>
</evidence>
<dbReference type="Pfam" id="PF02877">
    <property type="entry name" value="PARP_reg"/>
    <property type="match status" value="1"/>
</dbReference>
<feature type="domain" description="PARP alpha-helical" evidence="1">
    <location>
        <begin position="1"/>
        <end position="98"/>
    </location>
</feature>
<dbReference type="GO" id="GO:0003950">
    <property type="term" value="F:NAD+ poly-ADP-ribosyltransferase activity"/>
    <property type="evidence" value="ECO:0007669"/>
    <property type="project" value="InterPro"/>
</dbReference>
<dbReference type="OrthoDB" id="2017365at2759"/>
<dbReference type="Proteomes" id="UP000708208">
    <property type="component" value="Unassembled WGS sequence"/>
</dbReference>
<protein>
    <recommendedName>
        <fullName evidence="1">PARP alpha-helical domain-containing protein</fullName>
    </recommendedName>
</protein>
<evidence type="ECO:0000259" key="1">
    <source>
        <dbReference type="PROSITE" id="PS51060"/>
    </source>
</evidence>
<gene>
    <name evidence="2" type="ORF">AFUS01_LOCUS39193</name>
</gene>
<accession>A0A8J2LBR5</accession>